<comment type="similarity">
    <text evidence="1 4">Belongs to the glycosyl hydrolase 28 family.</text>
</comment>
<dbReference type="EMBL" id="JBHSUC010000003">
    <property type="protein sequence ID" value="MFC6361331.1"/>
    <property type="molecule type" value="Genomic_DNA"/>
</dbReference>
<evidence type="ECO:0000256" key="5">
    <source>
        <dbReference type="SAM" id="MobiDB-lite"/>
    </source>
</evidence>
<sequence length="454" mass="48166">MSLTKINRRLLALSGVISVSVLAPLGSACAAVASHHCLFTPSAGTNRVTVPLQQAIDQCHQQGGGVVTLPAGEWISGPLMLKSHVTLHLAAGSTLKSTGDPADFRPAFISQPLRPQEALIIASHVTDVGLTGPGTVDGQGQHHWWPVATEARNHLKQGDSQWFTRRWQGVPAANGMPRPWLIEFDHVQHGTISKLQVINSPMWNVVLRDSQDIQVSHSSVTNPPDSPNTDGVDIVSSQHISLDHLKLSTGDDDISIKSGLASAGNAPASRDITIEDIDVLRGHGVSVGSETANGIGRVTLKDIRFNGTENGLRIKSGRDRGEGIGPFTADNIRMTGVSVPLVITDSYGGNGGYSANSLGVLSPAAVGRYTPFIHDVTINHLTASGAKMAGIISGLPEATLRNIRLQNVWISAGHGLQSRYVSGSRNNVHITTPPHGLPWQQGPENHWTGQFTAG</sequence>
<evidence type="ECO:0000256" key="2">
    <source>
        <dbReference type="ARBA" id="ARBA00022801"/>
    </source>
</evidence>
<evidence type="ECO:0000256" key="1">
    <source>
        <dbReference type="ARBA" id="ARBA00008834"/>
    </source>
</evidence>
<dbReference type="GO" id="GO:0016798">
    <property type="term" value="F:hydrolase activity, acting on glycosyl bonds"/>
    <property type="evidence" value="ECO:0007669"/>
    <property type="project" value="UniProtKB-KW"/>
</dbReference>
<evidence type="ECO:0000256" key="6">
    <source>
        <dbReference type="SAM" id="SignalP"/>
    </source>
</evidence>
<organism evidence="7 8">
    <name type="scientific">Tatumella punctata</name>
    <dbReference type="NCBI Taxonomy" id="399969"/>
    <lineage>
        <taxon>Bacteria</taxon>
        <taxon>Pseudomonadati</taxon>
        <taxon>Pseudomonadota</taxon>
        <taxon>Gammaproteobacteria</taxon>
        <taxon>Enterobacterales</taxon>
        <taxon>Erwiniaceae</taxon>
        <taxon>Tatumella</taxon>
    </lineage>
</organism>
<dbReference type="PANTHER" id="PTHR31339">
    <property type="entry name" value="PECTIN LYASE-RELATED"/>
    <property type="match status" value="1"/>
</dbReference>
<evidence type="ECO:0000313" key="7">
    <source>
        <dbReference type="EMBL" id="MFC6361331.1"/>
    </source>
</evidence>
<dbReference type="Pfam" id="PF00295">
    <property type="entry name" value="Glyco_hydro_28"/>
    <property type="match status" value="1"/>
</dbReference>
<feature type="chain" id="PRO_5047501228" evidence="6">
    <location>
        <begin position="31"/>
        <end position="454"/>
    </location>
</feature>
<keyword evidence="6" id="KW-0732">Signal</keyword>
<protein>
    <submittedName>
        <fullName evidence="7">Glycoside hydrolase family 28 protein</fullName>
        <ecNumber evidence="7">3.2.1.-</ecNumber>
    </submittedName>
</protein>
<dbReference type="SMART" id="SM00710">
    <property type="entry name" value="PbH1"/>
    <property type="match status" value="5"/>
</dbReference>
<dbReference type="InterPro" id="IPR051801">
    <property type="entry name" value="GH28_Enzymes"/>
</dbReference>
<dbReference type="InterPro" id="IPR000743">
    <property type="entry name" value="Glyco_hydro_28"/>
</dbReference>
<feature type="region of interest" description="Disordered" evidence="5">
    <location>
        <begin position="433"/>
        <end position="454"/>
    </location>
</feature>
<reference evidence="8" key="1">
    <citation type="journal article" date="2019" name="Int. J. Syst. Evol. Microbiol.">
        <title>The Global Catalogue of Microorganisms (GCM) 10K type strain sequencing project: providing services to taxonomists for standard genome sequencing and annotation.</title>
        <authorList>
            <consortium name="The Broad Institute Genomics Platform"/>
            <consortium name="The Broad Institute Genome Sequencing Center for Infectious Disease"/>
            <person name="Wu L."/>
            <person name="Ma J."/>
        </authorList>
    </citation>
    <scope>NUCLEOTIDE SEQUENCE [LARGE SCALE GENOMIC DNA]</scope>
    <source>
        <strain evidence="8">CGMCC 4.1530</strain>
    </source>
</reference>
<dbReference type="Gene3D" id="2.160.20.10">
    <property type="entry name" value="Single-stranded right-handed beta-helix, Pectin lyase-like"/>
    <property type="match status" value="1"/>
</dbReference>
<evidence type="ECO:0000256" key="4">
    <source>
        <dbReference type="RuleBase" id="RU361169"/>
    </source>
</evidence>
<proteinExistence type="inferred from homology"/>
<dbReference type="EC" id="3.2.1.-" evidence="7"/>
<dbReference type="PROSITE" id="PS51257">
    <property type="entry name" value="PROKAR_LIPOPROTEIN"/>
    <property type="match status" value="1"/>
</dbReference>
<feature type="signal peptide" evidence="6">
    <location>
        <begin position="1"/>
        <end position="30"/>
    </location>
</feature>
<dbReference type="PANTHER" id="PTHR31339:SF3">
    <property type="entry name" value="PECTIN LYASE-LIKE SUPERFAMILY PROTEIN"/>
    <property type="match status" value="1"/>
</dbReference>
<evidence type="ECO:0000256" key="3">
    <source>
        <dbReference type="ARBA" id="ARBA00023295"/>
    </source>
</evidence>
<keyword evidence="2 4" id="KW-0378">Hydrolase</keyword>
<dbReference type="Proteomes" id="UP001596215">
    <property type="component" value="Unassembled WGS sequence"/>
</dbReference>
<evidence type="ECO:0000313" key="8">
    <source>
        <dbReference type="Proteomes" id="UP001596215"/>
    </source>
</evidence>
<keyword evidence="3 4" id="KW-0326">Glycosidase</keyword>
<dbReference type="InterPro" id="IPR006626">
    <property type="entry name" value="PbH1"/>
</dbReference>
<dbReference type="RefSeq" id="WP_343876754.1">
    <property type="nucleotide sequence ID" value="NZ_BAAAFW010000025.1"/>
</dbReference>
<dbReference type="InterPro" id="IPR012334">
    <property type="entry name" value="Pectin_lyas_fold"/>
</dbReference>
<name>A0ABW1VKM4_9GAMM</name>
<dbReference type="PROSITE" id="PS00502">
    <property type="entry name" value="POLYGALACTURONASE"/>
    <property type="match status" value="1"/>
</dbReference>
<keyword evidence="8" id="KW-1185">Reference proteome</keyword>
<comment type="caution">
    <text evidence="7">The sequence shown here is derived from an EMBL/GenBank/DDBJ whole genome shotgun (WGS) entry which is preliminary data.</text>
</comment>
<accession>A0ABW1VKM4</accession>
<gene>
    <name evidence="7" type="ORF">ACFP73_04350</name>
</gene>
<dbReference type="SUPFAM" id="SSF51126">
    <property type="entry name" value="Pectin lyase-like"/>
    <property type="match status" value="1"/>
</dbReference>
<dbReference type="InterPro" id="IPR011050">
    <property type="entry name" value="Pectin_lyase_fold/virulence"/>
</dbReference>